<feature type="transmembrane region" description="Helical" evidence="1">
    <location>
        <begin position="259"/>
        <end position="279"/>
    </location>
</feature>
<dbReference type="RefSeq" id="WP_222842456.1">
    <property type="nucleotide sequence ID" value="NZ_FNQV01000012.1"/>
</dbReference>
<feature type="transmembrane region" description="Helical" evidence="1">
    <location>
        <begin position="204"/>
        <end position="222"/>
    </location>
</feature>
<dbReference type="AlphaFoldDB" id="A0A1H4CFK5"/>
<feature type="transmembrane region" description="Helical" evidence="1">
    <location>
        <begin position="480"/>
        <end position="501"/>
    </location>
</feature>
<evidence type="ECO:0000313" key="3">
    <source>
        <dbReference type="Proteomes" id="UP000199288"/>
    </source>
</evidence>
<keyword evidence="1" id="KW-1133">Transmembrane helix</keyword>
<protein>
    <submittedName>
        <fullName evidence="2">ABC-2 type transport system permease protein</fullName>
    </submittedName>
</protein>
<feature type="transmembrane region" description="Helical" evidence="1">
    <location>
        <begin position="176"/>
        <end position="197"/>
    </location>
</feature>
<evidence type="ECO:0000256" key="1">
    <source>
        <dbReference type="SAM" id="Phobius"/>
    </source>
</evidence>
<reference evidence="3" key="1">
    <citation type="submission" date="2016-10" db="EMBL/GenBank/DDBJ databases">
        <authorList>
            <person name="Varghese N."/>
            <person name="Submissions S."/>
        </authorList>
    </citation>
    <scope>NUCLEOTIDE SEQUENCE [LARGE SCALE GENOMIC DNA]</scope>
    <source>
        <strain evidence="3">KPR-1</strain>
    </source>
</reference>
<feature type="transmembrane region" description="Helical" evidence="1">
    <location>
        <begin position="408"/>
        <end position="430"/>
    </location>
</feature>
<organism evidence="2 3">
    <name type="scientific">Bowdeniella nasicola</name>
    <dbReference type="NCBI Taxonomy" id="208480"/>
    <lineage>
        <taxon>Bacteria</taxon>
        <taxon>Bacillati</taxon>
        <taxon>Actinomycetota</taxon>
        <taxon>Actinomycetes</taxon>
        <taxon>Actinomycetales</taxon>
        <taxon>Actinomycetaceae</taxon>
        <taxon>Bowdeniella</taxon>
    </lineage>
</organism>
<feature type="transmembrane region" description="Helical" evidence="1">
    <location>
        <begin position="91"/>
        <end position="112"/>
    </location>
</feature>
<keyword evidence="3" id="KW-1185">Reference proteome</keyword>
<gene>
    <name evidence="2" type="ORF">SAMN02910418_01959</name>
</gene>
<name>A0A1H4CFK5_9ACTO</name>
<keyword evidence="1" id="KW-0812">Transmembrane</keyword>
<dbReference type="EMBL" id="FNQV01000012">
    <property type="protein sequence ID" value="SEA59134.1"/>
    <property type="molecule type" value="Genomic_DNA"/>
</dbReference>
<feature type="transmembrane region" description="Helical" evidence="1">
    <location>
        <begin position="39"/>
        <end position="59"/>
    </location>
</feature>
<feature type="transmembrane region" description="Helical" evidence="1">
    <location>
        <begin position="142"/>
        <end position="164"/>
    </location>
</feature>
<feature type="transmembrane region" description="Helical" evidence="1">
    <location>
        <begin position="521"/>
        <end position="544"/>
    </location>
</feature>
<feature type="transmembrane region" description="Helical" evidence="1">
    <location>
        <begin position="318"/>
        <end position="336"/>
    </location>
</feature>
<feature type="transmembrane region" description="Helical" evidence="1">
    <location>
        <begin position="364"/>
        <end position="387"/>
    </location>
</feature>
<proteinExistence type="predicted"/>
<dbReference type="Proteomes" id="UP000199288">
    <property type="component" value="Unassembled WGS sequence"/>
</dbReference>
<sequence>MSGAVLSMTDRMPARSDALAGLGQLLRFMIRRDRIRMPAWVLGMAMMLAYFANALGLVLDEKALRSFAAFAANPVMALIGGPGYGFEDITVGRFLVGMYGAYLMIGAALMSITTISRHTRVEEQTGRAELVRANVVGRHSSLAAALILAIGMNVVMAALMTLVFSASEAGPNDIGASLLFACSVAAVGIVFATVAAVTMQLSPFSRAASGMAGAVLAASFIVRGLGDMSRIQGGSLEWLSWLSPLGWSQQTAPLTLDRWWPLLISLGVSLVLIYLGFALQSRRDLGAGILPDRLGSATAPAWLNSAVSIAFRLQRATLAWWSASMLAAGVIFGAFVQPMADNAAGMPPEILAMFGGTAGMIDGYLGFMALYFAVFVSVFALLSLQALKGEEYGVRTEPVLATAVTRRGWVFAWLTITVVGSVWLLALAGLGEGLGAAMATGDWGLVGPTFLGHIAQVPAVWLLVGVGVALYGFAPRLLALTWLAFGYSTALAMFGDVLSLDDSMLKTSVFRHIGQYPAVDLSAGAIGVLTLVAAVLMAVGIWGFQRRDLITA</sequence>
<keyword evidence="1" id="KW-0472">Membrane</keyword>
<accession>A0A1H4CFK5</accession>
<feature type="transmembrane region" description="Helical" evidence="1">
    <location>
        <begin position="450"/>
        <end position="473"/>
    </location>
</feature>
<evidence type="ECO:0000313" key="2">
    <source>
        <dbReference type="EMBL" id="SEA59134.1"/>
    </source>
</evidence>